<sequence>MLWRDASNLTDVPGLWTGGANFWKSFLRRVRQSAIHGDADAAGLQAELANHSLTCLRNTNTCNDHLLCFYFLFLPSFCISGAQTHTHTYTHFYAANPELTVLQPRYILSE</sequence>
<evidence type="ECO:0000313" key="2">
    <source>
        <dbReference type="Proteomes" id="UP000784294"/>
    </source>
</evidence>
<gene>
    <name evidence="1" type="ORF">PXEA_LOCUS22888</name>
</gene>
<dbReference type="Proteomes" id="UP000784294">
    <property type="component" value="Unassembled WGS sequence"/>
</dbReference>
<reference evidence="1" key="1">
    <citation type="submission" date="2018-11" db="EMBL/GenBank/DDBJ databases">
        <authorList>
            <consortium name="Pathogen Informatics"/>
        </authorList>
    </citation>
    <scope>NUCLEOTIDE SEQUENCE</scope>
</reference>
<proteinExistence type="predicted"/>
<accession>A0A448X6N8</accession>
<evidence type="ECO:0000313" key="1">
    <source>
        <dbReference type="EMBL" id="VEL29448.1"/>
    </source>
</evidence>
<comment type="caution">
    <text evidence="1">The sequence shown here is derived from an EMBL/GenBank/DDBJ whole genome shotgun (WGS) entry which is preliminary data.</text>
</comment>
<keyword evidence="2" id="KW-1185">Reference proteome</keyword>
<organism evidence="1 2">
    <name type="scientific">Protopolystoma xenopodis</name>
    <dbReference type="NCBI Taxonomy" id="117903"/>
    <lineage>
        <taxon>Eukaryota</taxon>
        <taxon>Metazoa</taxon>
        <taxon>Spiralia</taxon>
        <taxon>Lophotrochozoa</taxon>
        <taxon>Platyhelminthes</taxon>
        <taxon>Monogenea</taxon>
        <taxon>Polyopisthocotylea</taxon>
        <taxon>Polystomatidea</taxon>
        <taxon>Polystomatidae</taxon>
        <taxon>Protopolystoma</taxon>
    </lineage>
</organism>
<dbReference type="AlphaFoldDB" id="A0A448X6N8"/>
<name>A0A448X6N8_9PLAT</name>
<protein>
    <submittedName>
        <fullName evidence="1">Uncharacterized protein</fullName>
    </submittedName>
</protein>
<dbReference type="EMBL" id="CAAALY010103224">
    <property type="protein sequence ID" value="VEL29448.1"/>
    <property type="molecule type" value="Genomic_DNA"/>
</dbReference>